<gene>
    <name evidence="2" type="ORF">OFUS_LOCUS14709</name>
</gene>
<dbReference type="AlphaFoldDB" id="A0A8S4P8Q5"/>
<evidence type="ECO:0000313" key="3">
    <source>
        <dbReference type="Proteomes" id="UP000749559"/>
    </source>
</evidence>
<accession>A0A8S4P8Q5</accession>
<feature type="non-terminal residue" evidence="2">
    <location>
        <position position="163"/>
    </location>
</feature>
<feature type="non-terminal residue" evidence="2">
    <location>
        <position position="1"/>
    </location>
</feature>
<feature type="domain" description="PKD/REJ-like" evidence="1">
    <location>
        <begin position="58"/>
        <end position="162"/>
    </location>
</feature>
<comment type="caution">
    <text evidence="2">The sequence shown here is derived from an EMBL/GenBank/DDBJ whole genome shotgun (WGS) entry which is preliminary data.</text>
</comment>
<evidence type="ECO:0000259" key="1">
    <source>
        <dbReference type="Pfam" id="PF02010"/>
    </source>
</evidence>
<proteinExistence type="predicted"/>
<dbReference type="EMBL" id="CAIIXF020000007">
    <property type="protein sequence ID" value="CAH1789330.1"/>
    <property type="molecule type" value="Genomic_DNA"/>
</dbReference>
<evidence type="ECO:0000313" key="2">
    <source>
        <dbReference type="EMBL" id="CAH1789330.1"/>
    </source>
</evidence>
<sequence length="163" mass="18055">RTIQVTDIPCNSPKIKTNQGYLETVEHKKAVFLEIGNNKEFDVTLDCPPSETRDEAIYDFEWQVKYTSEEGVISTVELDDSVIQTYSSIQFAPGWLPYGIANISLTLNVQGVPDTTSTNYTLLEILSSPLIAEIEGGKERSVNSMERQVFSAAASFDPDVPEG</sequence>
<protein>
    <recommendedName>
        <fullName evidence="1">PKD/REJ-like domain-containing protein</fullName>
    </recommendedName>
</protein>
<dbReference type="Pfam" id="PF02010">
    <property type="entry name" value="REJ"/>
    <property type="match status" value="1"/>
</dbReference>
<organism evidence="2 3">
    <name type="scientific">Owenia fusiformis</name>
    <name type="common">Polychaete worm</name>
    <dbReference type="NCBI Taxonomy" id="6347"/>
    <lineage>
        <taxon>Eukaryota</taxon>
        <taxon>Metazoa</taxon>
        <taxon>Spiralia</taxon>
        <taxon>Lophotrochozoa</taxon>
        <taxon>Annelida</taxon>
        <taxon>Polychaeta</taxon>
        <taxon>Sedentaria</taxon>
        <taxon>Canalipalpata</taxon>
        <taxon>Sabellida</taxon>
        <taxon>Oweniida</taxon>
        <taxon>Oweniidae</taxon>
        <taxon>Owenia</taxon>
    </lineage>
</organism>
<dbReference type="InterPro" id="IPR002859">
    <property type="entry name" value="PKD/REJ-like"/>
</dbReference>
<name>A0A8S4P8Q5_OWEFU</name>
<keyword evidence="3" id="KW-1185">Reference proteome</keyword>
<reference evidence="2" key="1">
    <citation type="submission" date="2022-03" db="EMBL/GenBank/DDBJ databases">
        <authorList>
            <person name="Martin C."/>
        </authorList>
    </citation>
    <scope>NUCLEOTIDE SEQUENCE</scope>
</reference>
<dbReference type="Proteomes" id="UP000749559">
    <property type="component" value="Unassembled WGS sequence"/>
</dbReference>